<sequence length="153" mass="16539">MIFASMILLTAVWVYGLSGITTNSDGLAFNVVFYSVLGSIAYFVVLLLTSFTASAITSKNRFPLTFHTVLLADTVFSYALILGSSWLLSTETEIASSAGGNQGELAVNGLRTVLGWRQASGIARNAICFAIVLHFLFFIHNYIATRNQSAAEQ</sequence>
<accession>A0AAE5RUD0</accession>
<keyword evidence="1" id="KW-0472">Membrane</keyword>
<feature type="transmembrane region" description="Helical" evidence="1">
    <location>
        <begin position="68"/>
        <end position="88"/>
    </location>
</feature>
<organism evidence="2 3">
    <name type="scientific">Agrobacterium rosae</name>
    <dbReference type="NCBI Taxonomy" id="1972867"/>
    <lineage>
        <taxon>Bacteria</taxon>
        <taxon>Pseudomonadati</taxon>
        <taxon>Pseudomonadota</taxon>
        <taxon>Alphaproteobacteria</taxon>
        <taxon>Hyphomicrobiales</taxon>
        <taxon>Rhizobiaceae</taxon>
        <taxon>Rhizobium/Agrobacterium group</taxon>
        <taxon>Agrobacterium</taxon>
    </lineage>
</organism>
<evidence type="ECO:0000256" key="1">
    <source>
        <dbReference type="SAM" id="Phobius"/>
    </source>
</evidence>
<dbReference type="EMBL" id="NXEJ01000010">
    <property type="protein sequence ID" value="POO49360.1"/>
    <property type="molecule type" value="Genomic_DNA"/>
</dbReference>
<dbReference type="AlphaFoldDB" id="A0AAE5RUD0"/>
<feature type="transmembrane region" description="Helical" evidence="1">
    <location>
        <begin position="122"/>
        <end position="143"/>
    </location>
</feature>
<gene>
    <name evidence="2" type="ORF">CPJ18_21700</name>
</gene>
<evidence type="ECO:0000313" key="2">
    <source>
        <dbReference type="EMBL" id="POO49360.1"/>
    </source>
</evidence>
<proteinExistence type="predicted"/>
<dbReference type="Proteomes" id="UP000237447">
    <property type="component" value="Unassembled WGS sequence"/>
</dbReference>
<feature type="transmembrane region" description="Helical" evidence="1">
    <location>
        <begin position="32"/>
        <end position="56"/>
    </location>
</feature>
<keyword evidence="1" id="KW-1133">Transmembrane helix</keyword>
<protein>
    <submittedName>
        <fullName evidence="2">Uncharacterized protein</fullName>
    </submittedName>
</protein>
<reference evidence="2 3" key="1">
    <citation type="journal article" date="2018" name="Syst. Appl. Microbiol.">
        <title>Agrobacterium rosae sp. nov., isolated from galls on different agricultural crops.</title>
        <authorList>
            <person name="Kuzmanovic N."/>
            <person name="Pulawska J."/>
            <person name="Smalla K."/>
            <person name="Nesme X."/>
        </authorList>
    </citation>
    <scope>NUCLEOTIDE SEQUENCE [LARGE SCALE GENOMIC DNA]</scope>
    <source>
        <strain evidence="2 3">NCPPB 1650</strain>
    </source>
</reference>
<name>A0AAE5RUD0_9HYPH</name>
<comment type="caution">
    <text evidence="2">The sequence shown here is derived from an EMBL/GenBank/DDBJ whole genome shotgun (WGS) entry which is preliminary data.</text>
</comment>
<keyword evidence="1" id="KW-0812">Transmembrane</keyword>
<evidence type="ECO:0000313" key="3">
    <source>
        <dbReference type="Proteomes" id="UP000237447"/>
    </source>
</evidence>